<evidence type="ECO:0000256" key="6">
    <source>
        <dbReference type="ARBA" id="ARBA00023136"/>
    </source>
</evidence>
<keyword evidence="10" id="KW-1185">Reference proteome</keyword>
<feature type="transmembrane region" description="Helical" evidence="7">
    <location>
        <begin position="49"/>
        <end position="69"/>
    </location>
</feature>
<feature type="transmembrane region" description="Helical" evidence="7">
    <location>
        <begin position="81"/>
        <end position="98"/>
    </location>
</feature>
<dbReference type="Pfam" id="PF07690">
    <property type="entry name" value="MFS_1"/>
    <property type="match status" value="1"/>
</dbReference>
<feature type="transmembrane region" description="Helical" evidence="7">
    <location>
        <begin position="346"/>
        <end position="368"/>
    </location>
</feature>
<keyword evidence="2" id="KW-0813">Transport</keyword>
<dbReference type="GO" id="GO:0022857">
    <property type="term" value="F:transmembrane transporter activity"/>
    <property type="evidence" value="ECO:0007669"/>
    <property type="project" value="InterPro"/>
</dbReference>
<feature type="transmembrane region" description="Helical" evidence="7">
    <location>
        <begin position="286"/>
        <end position="303"/>
    </location>
</feature>
<dbReference type="InterPro" id="IPR036259">
    <property type="entry name" value="MFS_trans_sf"/>
</dbReference>
<feature type="domain" description="Major facilitator superfamily (MFS) profile" evidence="8">
    <location>
        <begin position="10"/>
        <end position="398"/>
    </location>
</feature>
<keyword evidence="6 7" id="KW-0472">Membrane</keyword>
<dbReference type="InterPro" id="IPR020846">
    <property type="entry name" value="MFS_dom"/>
</dbReference>
<evidence type="ECO:0000256" key="1">
    <source>
        <dbReference type="ARBA" id="ARBA00004651"/>
    </source>
</evidence>
<keyword evidence="4 7" id="KW-0812">Transmembrane</keyword>
<organism evidence="9 10">
    <name type="scientific">Brevibacillus gelatini</name>
    <dbReference type="NCBI Taxonomy" id="1655277"/>
    <lineage>
        <taxon>Bacteria</taxon>
        <taxon>Bacillati</taxon>
        <taxon>Bacillota</taxon>
        <taxon>Bacilli</taxon>
        <taxon>Bacillales</taxon>
        <taxon>Paenibacillaceae</taxon>
        <taxon>Brevibacillus</taxon>
    </lineage>
</organism>
<dbReference type="PRINTS" id="PR01035">
    <property type="entry name" value="TCRTETA"/>
</dbReference>
<reference evidence="9 10" key="1">
    <citation type="submission" date="2018-10" db="EMBL/GenBank/DDBJ databases">
        <title>Phylogenomics of Brevibacillus.</title>
        <authorList>
            <person name="Dunlap C."/>
        </authorList>
    </citation>
    <scope>NUCLEOTIDE SEQUENCE [LARGE SCALE GENOMIC DNA]</scope>
    <source>
        <strain evidence="9 10">DSM 100115</strain>
    </source>
</reference>
<evidence type="ECO:0000313" key="9">
    <source>
        <dbReference type="EMBL" id="RNB59002.1"/>
    </source>
</evidence>
<dbReference type="AlphaFoldDB" id="A0A3M8B6U6"/>
<dbReference type="PROSITE" id="PS50850">
    <property type="entry name" value="MFS"/>
    <property type="match status" value="1"/>
</dbReference>
<feature type="transmembrane region" description="Helical" evidence="7">
    <location>
        <begin position="12"/>
        <end position="37"/>
    </location>
</feature>
<accession>A0A3M8B6U6</accession>
<feature type="transmembrane region" description="Helical" evidence="7">
    <location>
        <begin position="220"/>
        <end position="240"/>
    </location>
</feature>
<sequence>MSNTTSFAKSFRILWAGQFFSTCSLTVIVPLLPFYMAELGATLPEENRIWTGVALAAPAVTMCLFSPLWGRYGDHVGKKWMVVRALAGISISLLWMGLSSSPLAFVLARLLQGAFGGVVDAAAAFAGAQASEGTKGRALGNLQSATAAGSLAGPLIGGLLSDWFGLATIILWSALFTALCSVAAALVLQEPARRKSQKGHEKLPIAHASREMLRHPRLRNMLVAGMLAQFGVYGLVAIFAPHVEGLVGSAYAASWVGVLQAVTWGATFLAAPWWGRLNDKRRVEKNVCLAMLGCGLGIVLQTWPTDALWLLPLRALQGFCFAALIQSIFLVVTLETADNHRGVYIGLANSTLTVGQIIGSLLGAGFGALLPLEWAFFAMGISFLSGAGWLALTASRKQLAHATLPYHAKEVKNE</sequence>
<dbReference type="InterPro" id="IPR011701">
    <property type="entry name" value="MFS"/>
</dbReference>
<dbReference type="PANTHER" id="PTHR43414">
    <property type="entry name" value="MULTIDRUG RESISTANCE PROTEIN MDTG"/>
    <property type="match status" value="1"/>
</dbReference>
<dbReference type="Proteomes" id="UP000268829">
    <property type="component" value="Unassembled WGS sequence"/>
</dbReference>
<evidence type="ECO:0000256" key="4">
    <source>
        <dbReference type="ARBA" id="ARBA00022692"/>
    </source>
</evidence>
<dbReference type="PANTHER" id="PTHR43414:SF6">
    <property type="entry name" value="MULTIDRUG RESISTANCE PROTEIN MDTG"/>
    <property type="match status" value="1"/>
</dbReference>
<feature type="transmembrane region" description="Helical" evidence="7">
    <location>
        <begin position="315"/>
        <end position="334"/>
    </location>
</feature>
<evidence type="ECO:0000256" key="5">
    <source>
        <dbReference type="ARBA" id="ARBA00022989"/>
    </source>
</evidence>
<dbReference type="EMBL" id="RHHS01000015">
    <property type="protein sequence ID" value="RNB59002.1"/>
    <property type="molecule type" value="Genomic_DNA"/>
</dbReference>
<name>A0A3M8B6U6_9BACL</name>
<evidence type="ECO:0000313" key="10">
    <source>
        <dbReference type="Proteomes" id="UP000268829"/>
    </source>
</evidence>
<keyword evidence="5 7" id="KW-1133">Transmembrane helix</keyword>
<dbReference type="InterPro" id="IPR001958">
    <property type="entry name" value="Tet-R_TetA/multi-R_MdtG-like"/>
</dbReference>
<feature type="transmembrane region" description="Helical" evidence="7">
    <location>
        <begin position="163"/>
        <end position="188"/>
    </location>
</feature>
<gene>
    <name evidence="9" type="ORF">EDM57_05880</name>
</gene>
<evidence type="ECO:0000256" key="3">
    <source>
        <dbReference type="ARBA" id="ARBA00022475"/>
    </source>
</evidence>
<dbReference type="Gene3D" id="1.20.1250.20">
    <property type="entry name" value="MFS general substrate transporter like domains"/>
    <property type="match status" value="2"/>
</dbReference>
<feature type="transmembrane region" description="Helical" evidence="7">
    <location>
        <begin position="374"/>
        <end position="392"/>
    </location>
</feature>
<dbReference type="SUPFAM" id="SSF103473">
    <property type="entry name" value="MFS general substrate transporter"/>
    <property type="match status" value="1"/>
</dbReference>
<dbReference type="GO" id="GO:0005886">
    <property type="term" value="C:plasma membrane"/>
    <property type="evidence" value="ECO:0007669"/>
    <property type="project" value="UniProtKB-SubCell"/>
</dbReference>
<evidence type="ECO:0000256" key="2">
    <source>
        <dbReference type="ARBA" id="ARBA00022448"/>
    </source>
</evidence>
<protein>
    <submittedName>
        <fullName evidence="9">MFS transporter</fullName>
    </submittedName>
</protein>
<comment type="caution">
    <text evidence="9">The sequence shown here is derived from an EMBL/GenBank/DDBJ whole genome shotgun (WGS) entry which is preliminary data.</text>
</comment>
<proteinExistence type="predicted"/>
<evidence type="ECO:0000256" key="7">
    <source>
        <dbReference type="SAM" id="Phobius"/>
    </source>
</evidence>
<comment type="subcellular location">
    <subcellularLocation>
        <location evidence="1">Cell membrane</location>
        <topology evidence="1">Multi-pass membrane protein</topology>
    </subcellularLocation>
</comment>
<dbReference type="OrthoDB" id="65739at2"/>
<keyword evidence="3" id="KW-1003">Cell membrane</keyword>
<feature type="transmembrane region" description="Helical" evidence="7">
    <location>
        <begin position="252"/>
        <end position="274"/>
    </location>
</feature>
<dbReference type="RefSeq" id="WP_122903838.1">
    <property type="nucleotide sequence ID" value="NZ_RHHS01000015.1"/>
</dbReference>
<evidence type="ECO:0000259" key="8">
    <source>
        <dbReference type="PROSITE" id="PS50850"/>
    </source>
</evidence>